<dbReference type="Pfam" id="PF13471">
    <property type="entry name" value="Transglut_core3"/>
    <property type="match status" value="1"/>
</dbReference>
<sequence length="244" mass="28530">MMHENFLKDIRERYFLAKHIFYTNVDGHFVVLDLRQNSYLLLSDTEKYVFSLLFEGQNKLDAQGPDHFKKLIEDLVIQGLLVDTPQKARQHSAPDLPPVTREISGYPYDGLPDIRASHVYRCLKAFLYTRLVWWFNPMEKIIHKIKKRQTRLAARPQPEASIEQIRELIEIFRILKGLFYTAHNECLFDSLTMVNFLASYGIYPHVVFGVQMGPFAAHAWVQEGRRIYNGQITQVADFKPIMIV</sequence>
<comment type="caution">
    <text evidence="2">The sequence shown here is derived from an EMBL/GenBank/DDBJ whole genome shotgun (WGS) entry which is preliminary data.</text>
</comment>
<name>A0A2G4YMN9_9PROT</name>
<evidence type="ECO:0000259" key="1">
    <source>
        <dbReference type="Pfam" id="PF13471"/>
    </source>
</evidence>
<dbReference type="AlphaFoldDB" id="A0A2G4YMN9"/>
<dbReference type="RefSeq" id="WP_099475072.1">
    <property type="nucleotide sequence ID" value="NZ_PDEM01000032.1"/>
</dbReference>
<protein>
    <recommendedName>
        <fullName evidence="1">Microcin J25-processing protein McjB C-terminal domain-containing protein</fullName>
    </recommendedName>
</protein>
<reference evidence="2 3" key="1">
    <citation type="submission" date="2017-10" db="EMBL/GenBank/DDBJ databases">
        <title>Frigbacter circumglobatus gen. nov. sp. nov., isolated from sediment cultured in situ.</title>
        <authorList>
            <person name="Zhao Z."/>
        </authorList>
    </citation>
    <scope>NUCLEOTIDE SEQUENCE [LARGE SCALE GENOMIC DNA]</scope>
    <source>
        <strain evidence="2 3">ZYL</strain>
    </source>
</reference>
<organism evidence="2 3">
    <name type="scientific">Paremcibacter congregatus</name>
    <dbReference type="NCBI Taxonomy" id="2043170"/>
    <lineage>
        <taxon>Bacteria</taxon>
        <taxon>Pseudomonadati</taxon>
        <taxon>Pseudomonadota</taxon>
        <taxon>Alphaproteobacteria</taxon>
        <taxon>Emcibacterales</taxon>
        <taxon>Emcibacteraceae</taxon>
        <taxon>Paremcibacter</taxon>
    </lineage>
</organism>
<feature type="domain" description="Microcin J25-processing protein McjB C-terminal" evidence="1">
    <location>
        <begin position="147"/>
        <end position="242"/>
    </location>
</feature>
<keyword evidence="3" id="KW-1185">Reference proteome</keyword>
<evidence type="ECO:0000313" key="3">
    <source>
        <dbReference type="Proteomes" id="UP000229730"/>
    </source>
</evidence>
<gene>
    <name evidence="2" type="ORF">CRD36_16510</name>
</gene>
<evidence type="ECO:0000313" key="2">
    <source>
        <dbReference type="EMBL" id="PHZ83567.1"/>
    </source>
</evidence>
<dbReference type="EMBL" id="PDEM01000032">
    <property type="protein sequence ID" value="PHZ83567.1"/>
    <property type="molecule type" value="Genomic_DNA"/>
</dbReference>
<accession>A0A2G4YMN9</accession>
<dbReference type="InterPro" id="IPR053521">
    <property type="entry name" value="McjB-like"/>
</dbReference>
<dbReference type="NCBIfam" id="NF033537">
    <property type="entry name" value="lasso_biosyn_B2"/>
    <property type="match status" value="1"/>
</dbReference>
<dbReference type="InterPro" id="IPR032708">
    <property type="entry name" value="McjB_C"/>
</dbReference>
<dbReference type="Proteomes" id="UP000229730">
    <property type="component" value="Unassembled WGS sequence"/>
</dbReference>
<dbReference type="InParanoid" id="A0A2G4YMN9"/>
<dbReference type="OrthoDB" id="119963at2"/>
<proteinExistence type="predicted"/>